<evidence type="ECO:0000259" key="5">
    <source>
        <dbReference type="PROSITE" id="PS50931"/>
    </source>
</evidence>
<dbReference type="RefSeq" id="WP_096161363.1">
    <property type="nucleotide sequence ID" value="NZ_NRGO01000043.1"/>
</dbReference>
<feature type="domain" description="HTH lysR-type" evidence="5">
    <location>
        <begin position="6"/>
        <end position="63"/>
    </location>
</feature>
<dbReference type="GO" id="GO:0003700">
    <property type="term" value="F:DNA-binding transcription factor activity"/>
    <property type="evidence" value="ECO:0007669"/>
    <property type="project" value="InterPro"/>
</dbReference>
<evidence type="ECO:0000256" key="1">
    <source>
        <dbReference type="ARBA" id="ARBA00009437"/>
    </source>
</evidence>
<dbReference type="Pfam" id="PF00126">
    <property type="entry name" value="HTH_1"/>
    <property type="match status" value="1"/>
</dbReference>
<dbReference type="Gene3D" id="1.10.10.10">
    <property type="entry name" value="Winged helix-like DNA-binding domain superfamily/Winged helix DNA-binding domain"/>
    <property type="match status" value="1"/>
</dbReference>
<dbReference type="Pfam" id="PF03466">
    <property type="entry name" value="LysR_substrate"/>
    <property type="match status" value="1"/>
</dbReference>
<keyword evidence="4" id="KW-0804">Transcription</keyword>
<dbReference type="GO" id="GO:0000976">
    <property type="term" value="F:transcription cis-regulatory region binding"/>
    <property type="evidence" value="ECO:0007669"/>
    <property type="project" value="TreeGrafter"/>
</dbReference>
<dbReference type="InterPro" id="IPR036388">
    <property type="entry name" value="WH-like_DNA-bd_sf"/>
</dbReference>
<reference evidence="6 7" key="1">
    <citation type="journal article" date="2017" name="Elife">
        <title>Extensive horizontal gene transfer in cheese-associated bacteria.</title>
        <authorList>
            <person name="Bonham K.S."/>
            <person name="Wolfe B.E."/>
            <person name="Dutton R.J."/>
        </authorList>
    </citation>
    <scope>NUCLEOTIDE SEQUENCE [LARGE SCALE GENOMIC DNA]</scope>
    <source>
        <strain evidence="6 7">900_6</strain>
    </source>
</reference>
<evidence type="ECO:0000256" key="2">
    <source>
        <dbReference type="ARBA" id="ARBA00023015"/>
    </source>
</evidence>
<keyword evidence="2" id="KW-0805">Transcription regulation</keyword>
<dbReference type="PANTHER" id="PTHR30126:SF40">
    <property type="entry name" value="HTH-TYPE TRANSCRIPTIONAL REGULATOR GLTR"/>
    <property type="match status" value="1"/>
</dbReference>
<dbReference type="AlphaFoldDB" id="A0A2A3ZAL5"/>
<dbReference type="Gene3D" id="3.40.190.10">
    <property type="entry name" value="Periplasmic binding protein-like II"/>
    <property type="match status" value="2"/>
</dbReference>
<accession>A0A2A3ZAL5</accession>
<dbReference type="Proteomes" id="UP000217720">
    <property type="component" value="Unassembled WGS sequence"/>
</dbReference>
<organism evidence="6 7">
    <name type="scientific">Brevibacterium aurantiacum</name>
    <dbReference type="NCBI Taxonomy" id="273384"/>
    <lineage>
        <taxon>Bacteria</taxon>
        <taxon>Bacillati</taxon>
        <taxon>Actinomycetota</taxon>
        <taxon>Actinomycetes</taxon>
        <taxon>Micrococcales</taxon>
        <taxon>Brevibacteriaceae</taxon>
        <taxon>Brevibacterium</taxon>
    </lineage>
</organism>
<sequence>MSEERIETYDLQVFLAVANTGSLGGAAGHLRLTTPSVSSRMDALERKIQAQLFTRSTHGSALTAAGIRLVPYAQRSLQLLQEARYSVSAETRSIAIFSAPASIADLVFPPVLLAMDASSVSCHCRIGHSEEIIGHLLDGTVDAGIVIHQLLPSALATHHIARSALIAVCRKGHRLLSKSQITMDDLQDQPVAVFRWGPDANALARAFEHSRPSGGTPVHLVGMPSAALELAFENDFVAIVPAYTLNLSRRSQSIVRLPLQLPGWSLDIQLAYRSDKSATESITDFADVVSILQQRLVPDAHL</sequence>
<dbReference type="CDD" id="cd05466">
    <property type="entry name" value="PBP2_LTTR_substrate"/>
    <property type="match status" value="1"/>
</dbReference>
<dbReference type="InterPro" id="IPR036390">
    <property type="entry name" value="WH_DNA-bd_sf"/>
</dbReference>
<evidence type="ECO:0000256" key="4">
    <source>
        <dbReference type="ARBA" id="ARBA00023163"/>
    </source>
</evidence>
<evidence type="ECO:0000313" key="6">
    <source>
        <dbReference type="EMBL" id="PCC48511.1"/>
    </source>
</evidence>
<dbReference type="InterPro" id="IPR000847">
    <property type="entry name" value="LysR_HTH_N"/>
</dbReference>
<protein>
    <recommendedName>
        <fullName evidence="5">HTH lysR-type domain-containing protein</fullName>
    </recommendedName>
</protein>
<keyword evidence="3" id="KW-0238">DNA-binding</keyword>
<comment type="caution">
    <text evidence="6">The sequence shown here is derived from an EMBL/GenBank/DDBJ whole genome shotgun (WGS) entry which is preliminary data.</text>
</comment>
<name>A0A2A3ZAL5_BREAU</name>
<comment type="similarity">
    <text evidence="1">Belongs to the LysR transcriptional regulatory family.</text>
</comment>
<dbReference type="PROSITE" id="PS50931">
    <property type="entry name" value="HTH_LYSR"/>
    <property type="match status" value="1"/>
</dbReference>
<dbReference type="PANTHER" id="PTHR30126">
    <property type="entry name" value="HTH-TYPE TRANSCRIPTIONAL REGULATOR"/>
    <property type="match status" value="1"/>
</dbReference>
<dbReference type="InterPro" id="IPR005119">
    <property type="entry name" value="LysR_subst-bd"/>
</dbReference>
<dbReference type="EMBL" id="NRGO01000043">
    <property type="protein sequence ID" value="PCC48511.1"/>
    <property type="molecule type" value="Genomic_DNA"/>
</dbReference>
<dbReference type="SUPFAM" id="SSF46785">
    <property type="entry name" value="Winged helix' DNA-binding domain"/>
    <property type="match status" value="1"/>
</dbReference>
<gene>
    <name evidence="6" type="ORF">CIK62_18215</name>
</gene>
<evidence type="ECO:0000313" key="7">
    <source>
        <dbReference type="Proteomes" id="UP000217720"/>
    </source>
</evidence>
<evidence type="ECO:0000256" key="3">
    <source>
        <dbReference type="ARBA" id="ARBA00023125"/>
    </source>
</evidence>
<dbReference type="SUPFAM" id="SSF53850">
    <property type="entry name" value="Periplasmic binding protein-like II"/>
    <property type="match status" value="1"/>
</dbReference>
<proteinExistence type="inferred from homology"/>